<reference evidence="12 13" key="1">
    <citation type="submission" date="2016-07" db="EMBL/GenBank/DDBJ databases">
        <title>Pervasive Adenine N6-methylation of Active Genes in Fungi.</title>
        <authorList>
            <consortium name="DOE Joint Genome Institute"/>
            <person name="Mondo S.J."/>
            <person name="Dannebaum R.O."/>
            <person name="Kuo R.C."/>
            <person name="Labutti K."/>
            <person name="Haridas S."/>
            <person name="Kuo A."/>
            <person name="Salamov A."/>
            <person name="Ahrendt S.R."/>
            <person name="Lipzen A."/>
            <person name="Sullivan W."/>
            <person name="Andreopoulos W.B."/>
            <person name="Clum A."/>
            <person name="Lindquist E."/>
            <person name="Daum C."/>
            <person name="Ramamoorthy G.K."/>
            <person name="Gryganskyi A."/>
            <person name="Culley D."/>
            <person name="Magnuson J.K."/>
            <person name="James T.Y."/>
            <person name="O'Malley M.A."/>
            <person name="Stajich J.E."/>
            <person name="Spatafora J.W."/>
            <person name="Visel A."/>
            <person name="Grigoriev I.V."/>
        </authorList>
    </citation>
    <scope>NUCLEOTIDE SEQUENCE [LARGE SCALE GENOMIC DNA]</scope>
    <source>
        <strain evidence="12 13">NRRL 1336</strain>
    </source>
</reference>
<comment type="caution">
    <text evidence="12">The sequence shown here is derived from an EMBL/GenBank/DDBJ whole genome shotgun (WGS) entry which is preliminary data.</text>
</comment>
<keyword evidence="6 9" id="KW-0472">Membrane</keyword>
<dbReference type="Pfam" id="PF00169">
    <property type="entry name" value="PH"/>
    <property type="match status" value="1"/>
</dbReference>
<dbReference type="InterPro" id="IPR031968">
    <property type="entry name" value="VASt"/>
</dbReference>
<dbReference type="SUPFAM" id="SSF103657">
    <property type="entry name" value="BAR/IMD domain-like"/>
    <property type="match status" value="1"/>
</dbReference>
<dbReference type="InterPro" id="IPR011993">
    <property type="entry name" value="PH-like_dom_sf"/>
</dbReference>
<dbReference type="PROSITE" id="PS50003">
    <property type="entry name" value="PH_DOMAIN"/>
    <property type="match status" value="1"/>
</dbReference>
<evidence type="ECO:0000259" key="10">
    <source>
        <dbReference type="PROSITE" id="PS50003"/>
    </source>
</evidence>
<keyword evidence="2 9" id="KW-0812">Transmembrane</keyword>
<feature type="region of interest" description="Disordered" evidence="8">
    <location>
        <begin position="868"/>
        <end position="941"/>
    </location>
</feature>
<keyword evidence="7" id="KW-0175">Coiled coil</keyword>
<evidence type="ECO:0000256" key="4">
    <source>
        <dbReference type="ARBA" id="ARBA00022833"/>
    </source>
</evidence>
<comment type="subcellular location">
    <subcellularLocation>
        <location evidence="1">Membrane</location>
    </subcellularLocation>
</comment>
<feature type="region of interest" description="Disordered" evidence="8">
    <location>
        <begin position="507"/>
        <end position="589"/>
    </location>
</feature>
<feature type="compositionally biased region" description="Low complexity" evidence="8">
    <location>
        <begin position="887"/>
        <end position="909"/>
    </location>
</feature>
<evidence type="ECO:0000256" key="8">
    <source>
        <dbReference type="SAM" id="MobiDB-lite"/>
    </source>
</evidence>
<feature type="region of interest" description="Disordered" evidence="8">
    <location>
        <begin position="988"/>
        <end position="1039"/>
    </location>
</feature>
<feature type="compositionally biased region" description="Basic and acidic residues" evidence="8">
    <location>
        <begin position="420"/>
        <end position="433"/>
    </location>
</feature>
<dbReference type="SMART" id="SM00233">
    <property type="entry name" value="PH"/>
    <property type="match status" value="1"/>
</dbReference>
<dbReference type="PANTHER" id="PTHR23180">
    <property type="entry name" value="CENTAURIN/ARF"/>
    <property type="match status" value="1"/>
</dbReference>
<feature type="region of interest" description="Disordered" evidence="8">
    <location>
        <begin position="411"/>
        <end position="439"/>
    </location>
</feature>
<dbReference type="SUPFAM" id="SSF50729">
    <property type="entry name" value="PH domain-like"/>
    <property type="match status" value="1"/>
</dbReference>
<organism evidence="12 13">
    <name type="scientific">Absidia repens</name>
    <dbReference type="NCBI Taxonomy" id="90262"/>
    <lineage>
        <taxon>Eukaryota</taxon>
        <taxon>Fungi</taxon>
        <taxon>Fungi incertae sedis</taxon>
        <taxon>Mucoromycota</taxon>
        <taxon>Mucoromycotina</taxon>
        <taxon>Mucoromycetes</taxon>
        <taxon>Mucorales</taxon>
        <taxon>Cunninghamellaceae</taxon>
        <taxon>Absidia</taxon>
    </lineage>
</organism>
<dbReference type="GO" id="GO:0005096">
    <property type="term" value="F:GTPase activator activity"/>
    <property type="evidence" value="ECO:0007669"/>
    <property type="project" value="InterPro"/>
</dbReference>
<dbReference type="Pfam" id="PF16016">
    <property type="entry name" value="VASt"/>
    <property type="match status" value="1"/>
</dbReference>
<evidence type="ECO:0000256" key="9">
    <source>
        <dbReference type="SAM" id="Phobius"/>
    </source>
</evidence>
<name>A0A1X2J0T6_9FUNG</name>
<evidence type="ECO:0000256" key="5">
    <source>
        <dbReference type="ARBA" id="ARBA00022989"/>
    </source>
</evidence>
<dbReference type="Gene3D" id="2.30.29.30">
    <property type="entry name" value="Pleckstrin-homology domain (PH domain)/Phosphotyrosine-binding domain (PTB)"/>
    <property type="match status" value="1"/>
</dbReference>
<dbReference type="Proteomes" id="UP000193560">
    <property type="component" value="Unassembled WGS sequence"/>
</dbReference>
<dbReference type="GO" id="GO:0016020">
    <property type="term" value="C:membrane"/>
    <property type="evidence" value="ECO:0007669"/>
    <property type="project" value="UniProtKB-SubCell"/>
</dbReference>
<evidence type="ECO:0000256" key="7">
    <source>
        <dbReference type="SAM" id="Coils"/>
    </source>
</evidence>
<dbReference type="PANTHER" id="PTHR23180:SF160">
    <property type="entry name" value="ADP-RIBOSYLATION FACTOR GTPASE-ACTIVATING PROTEIN EFFECTOR PROTEIN 1"/>
    <property type="match status" value="1"/>
</dbReference>
<evidence type="ECO:0000256" key="3">
    <source>
        <dbReference type="ARBA" id="ARBA00022723"/>
    </source>
</evidence>
<feature type="compositionally biased region" description="Low complexity" evidence="8">
    <location>
        <begin position="508"/>
        <end position="536"/>
    </location>
</feature>
<keyword evidence="13" id="KW-1185">Reference proteome</keyword>
<feature type="compositionally biased region" description="Polar residues" evidence="8">
    <location>
        <begin position="537"/>
        <end position="556"/>
    </location>
</feature>
<dbReference type="InterPro" id="IPR045258">
    <property type="entry name" value="ACAP1/2/3-like"/>
</dbReference>
<dbReference type="Gene3D" id="1.20.1270.60">
    <property type="entry name" value="Arfaptin homology (AH) domain/BAR domain"/>
    <property type="match status" value="1"/>
</dbReference>
<dbReference type="PROSITE" id="PS51778">
    <property type="entry name" value="VAST"/>
    <property type="match status" value="1"/>
</dbReference>
<feature type="compositionally biased region" description="Polar residues" evidence="8">
    <location>
        <begin position="868"/>
        <end position="878"/>
    </location>
</feature>
<gene>
    <name evidence="12" type="ORF">BCR42DRAFT_403232</name>
</gene>
<dbReference type="InterPro" id="IPR027267">
    <property type="entry name" value="AH/BAR_dom_sf"/>
</dbReference>
<evidence type="ECO:0000256" key="2">
    <source>
        <dbReference type="ARBA" id="ARBA00022692"/>
    </source>
</evidence>
<keyword evidence="4" id="KW-0862">Zinc</keyword>
<evidence type="ECO:0000256" key="6">
    <source>
        <dbReference type="ARBA" id="ARBA00023136"/>
    </source>
</evidence>
<dbReference type="STRING" id="90262.A0A1X2J0T6"/>
<evidence type="ECO:0000259" key="11">
    <source>
        <dbReference type="PROSITE" id="PS51778"/>
    </source>
</evidence>
<feature type="coiled-coil region" evidence="7">
    <location>
        <begin position="120"/>
        <end position="147"/>
    </location>
</feature>
<feature type="compositionally biased region" description="Low complexity" evidence="8">
    <location>
        <begin position="571"/>
        <end position="588"/>
    </location>
</feature>
<keyword evidence="5 9" id="KW-1133">Transmembrane helix</keyword>
<feature type="domain" description="VASt" evidence="11">
    <location>
        <begin position="1049"/>
        <end position="1225"/>
    </location>
</feature>
<dbReference type="GO" id="GO:0005737">
    <property type="term" value="C:cytoplasm"/>
    <property type="evidence" value="ECO:0007669"/>
    <property type="project" value="InterPro"/>
</dbReference>
<evidence type="ECO:0000256" key="1">
    <source>
        <dbReference type="ARBA" id="ARBA00004370"/>
    </source>
</evidence>
<evidence type="ECO:0000313" key="13">
    <source>
        <dbReference type="Proteomes" id="UP000193560"/>
    </source>
</evidence>
<dbReference type="InterPro" id="IPR004148">
    <property type="entry name" value="BAR_dom"/>
</dbReference>
<evidence type="ECO:0000313" key="12">
    <source>
        <dbReference type="EMBL" id="ORZ24591.1"/>
    </source>
</evidence>
<proteinExistence type="predicted"/>
<dbReference type="EMBL" id="MCGE01000002">
    <property type="protein sequence ID" value="ORZ24591.1"/>
    <property type="molecule type" value="Genomic_DNA"/>
</dbReference>
<dbReference type="OrthoDB" id="10070851at2759"/>
<feature type="domain" description="PH" evidence="10">
    <location>
        <begin position="299"/>
        <end position="399"/>
    </location>
</feature>
<dbReference type="InterPro" id="IPR001849">
    <property type="entry name" value="PH_domain"/>
</dbReference>
<accession>A0A1X2J0T6</accession>
<keyword evidence="3" id="KW-0479">Metal-binding</keyword>
<dbReference type="GO" id="GO:0046872">
    <property type="term" value="F:metal ion binding"/>
    <property type="evidence" value="ECO:0007669"/>
    <property type="project" value="UniProtKB-KW"/>
</dbReference>
<sequence length="1465" mass="163623">MQPSLITLNDAITDSPIYRANVHHFDEQLELLEKWLDSLSKQLKLYCDRLNKFNLETNLVCKKVIPVGIDDSLIDPHFTGAVIKSFSDALQTSLAFKTKLVSDLEDHFIQPLQQFIKVQLKEFKDFRKQHEKALERYEAQLTKYSSQSKTKEVSALREEAFRLHETRKYYVHMSGQHVVRLLQFRSSLEHTVVEHFSSATLAHLNDFDGGMHVWQKLDNHLASWKQWLLDDKSTCNYQLHKLQNTRKELENEFINQTQPPRDLDKYAPSTFNSMLQSPMAKRFSMDLLEKSTPDQHLTSHHKWGYLFTRGARGYWTRRWFFLYDGYFGSCLVNVSHRQKGAISLDERVSVLLSEIKPVSDIDRRYCFEVVCVQQSPIVMQAETEDEMKDWIAAFDRAKRLAIQNEQVTSHLISSPTAAEHSSDHFESPQEHSKRTFSHVDASKSFISDNTTAVREQLKSKSTLSNSESTNDSQPSIVLLSTSADNDRVSLANSTSLTPLLVWEAARAPSSQTKTPSLLPSTTSSTSPPSSSDQPTKGNTITKNEIEFQGSSNNTDRPSTEILPSTKRPPHLLLSTEKSKTTTNNTNTSWGIPWTLVPSMFQSGGDSNEPPPTPAIAPPSPKFGEQDGHQVIWPANLDDSHLPKVELSDYSAELEQRNKDLRNLFGGVAAHEVVLDAFICSLKKPPNSSNKDMNTSKEDDDIDWPTSPIGSGSPLEQMEQNLQLELTQNVKPPTSEFGYSYTGRAFVTQETFWLYSCVLMTCVHTVAVRLKDITNIRLIRDPSITNTGKQSNIALAIDLKQDGVTPNREPLMLVTLMDDIEVVAEKLRIAVDNAKSNEPSPLQTMYDILHHMSAALSKKKNGPVTTIIKSEPTKTQSSPDLMHRSRANSGGSSNGLEPSSSPIPSSSTSSRLEFIRKKKGGRSNNNIANGSNGDGKHQPKSGALAAAMMAATVAGGGNFVDISKMGESEPNISSGGSSIANGNQNIKRASRKHNVSDPLPPSGYIGKYSKDTLAQNSEDEKAAKPINEGDLPPHIQTPTGPINCDCDDHLEKMEYEADLPMSAKQLFDLLFSEEKTGAAVQGGIWDQKTAASGSRDLSVGTWSDVDGKQQRLLKYVMPVSNPMVKVKEADVVETQIIMKKDEYLRYIVQISTKSAQLPYADAFIPSIRYCISWLAPSRSHISICIGVKFVKNILVKSMVMKAALKGMSESITQFTPMIIEHCNKINGGSKKIGAAGNELTGELENTNIANANTPIPANNAANKQSELNKQKVSGWYDQIADIWETIQDLLPIPIGVILIGFLTLYMLWAWTRTAPSQYDGLHQPSPQHQIISRAIYLRDVEEGLLNTTQQVAYMDPHCYQIYLNSKADNSHNSTNTLDLWHSRKHYTFSVELLFSRERLAMLRHDTLVIFQLLNQVDAQLSENEYVNWLLDGRLECHAGVTINNAAKCEAIHHQLRSLTATPLETQ</sequence>
<dbReference type="Pfam" id="PF16746">
    <property type="entry name" value="BAR_3"/>
    <property type="match status" value="1"/>
</dbReference>
<protein>
    <submittedName>
        <fullName evidence="12">Uncharacterized protein</fullName>
    </submittedName>
</protein>
<feature type="transmembrane region" description="Helical" evidence="9">
    <location>
        <begin position="1288"/>
        <end position="1309"/>
    </location>
</feature>
<feature type="compositionally biased region" description="Polar residues" evidence="8">
    <location>
        <begin position="921"/>
        <end position="930"/>
    </location>
</feature>